<keyword evidence="8" id="KW-1185">Reference proteome</keyword>
<dbReference type="EMBL" id="CP054493">
    <property type="protein sequence ID" value="QOY55026.1"/>
    <property type="molecule type" value="Genomic_DNA"/>
</dbReference>
<dbReference type="SMART" id="SM00388">
    <property type="entry name" value="HisKA"/>
    <property type="match status" value="1"/>
</dbReference>
<feature type="transmembrane region" description="Helical" evidence="4">
    <location>
        <begin position="7"/>
        <end position="29"/>
    </location>
</feature>
<dbReference type="InterPro" id="IPR004358">
    <property type="entry name" value="Sig_transdc_His_kin-like_C"/>
</dbReference>
<keyword evidence="4" id="KW-1133">Transmembrane helix</keyword>
<dbReference type="InterPro" id="IPR013656">
    <property type="entry name" value="PAS_4"/>
</dbReference>
<dbReference type="Pfam" id="PF02518">
    <property type="entry name" value="HATPase_c"/>
    <property type="match status" value="1"/>
</dbReference>
<dbReference type="SUPFAM" id="SSF55874">
    <property type="entry name" value="ATPase domain of HSP90 chaperone/DNA topoisomerase II/histidine kinase"/>
    <property type="match status" value="1"/>
</dbReference>
<dbReference type="Gene3D" id="3.30.450.20">
    <property type="entry name" value="PAS domain"/>
    <property type="match status" value="1"/>
</dbReference>
<evidence type="ECO:0000313" key="7">
    <source>
        <dbReference type="EMBL" id="QOY55026.1"/>
    </source>
</evidence>
<gene>
    <name evidence="7" type="ORF">HUE87_01920</name>
</gene>
<dbReference type="InterPro" id="IPR003661">
    <property type="entry name" value="HisK_dim/P_dom"/>
</dbReference>
<evidence type="ECO:0000313" key="8">
    <source>
        <dbReference type="Proteomes" id="UP000593836"/>
    </source>
</evidence>
<comment type="catalytic activity">
    <reaction evidence="1">
        <text>ATP + protein L-histidine = ADP + protein N-phospho-L-histidine.</text>
        <dbReference type="EC" id="2.7.13.3"/>
    </reaction>
</comment>
<dbReference type="KEGG" id="smas:HUE87_01920"/>
<dbReference type="InterPro" id="IPR036890">
    <property type="entry name" value="HATPase_C_sf"/>
</dbReference>
<dbReference type="PROSITE" id="PS50109">
    <property type="entry name" value="HIS_KIN"/>
    <property type="match status" value="1"/>
</dbReference>
<dbReference type="RefSeq" id="WP_194367068.1">
    <property type="nucleotide sequence ID" value="NZ_CP054493.1"/>
</dbReference>
<keyword evidence="4" id="KW-0812">Transmembrane</keyword>
<reference evidence="7 8" key="1">
    <citation type="submission" date="2020-05" db="EMBL/GenBank/DDBJ databases">
        <title>Sulfurimonas marisnigri, sp. nov., and Sulfurimonas baltica, sp. nov., manganese oxide reducing chemolithoautotrophs of the class Epsilonproteobacteria isolated from the pelagic redoxclines of the Black and Baltic Seas and emended description of the genus Sulfurimonas.</title>
        <authorList>
            <person name="Henkel J.V."/>
            <person name="Laudan C."/>
            <person name="Werner J."/>
            <person name="Neu T."/>
            <person name="Plewe S."/>
            <person name="Sproer C."/>
            <person name="Bunk B."/>
            <person name="Schulz-Vogt H.N."/>
        </authorList>
    </citation>
    <scope>NUCLEOTIDE SEQUENCE [LARGE SCALE GENOMIC DNA]</scope>
    <source>
        <strain evidence="7 8">SoZ1</strain>
    </source>
</reference>
<dbReference type="InterPro" id="IPR000014">
    <property type="entry name" value="PAS"/>
</dbReference>
<dbReference type="PROSITE" id="PS50112">
    <property type="entry name" value="PAS"/>
    <property type="match status" value="1"/>
</dbReference>
<organism evidence="7 8">
    <name type="scientific">Candidatus Sulfurimonas marisnigri</name>
    <dbReference type="NCBI Taxonomy" id="2740405"/>
    <lineage>
        <taxon>Bacteria</taxon>
        <taxon>Pseudomonadati</taxon>
        <taxon>Campylobacterota</taxon>
        <taxon>Epsilonproteobacteria</taxon>
        <taxon>Campylobacterales</taxon>
        <taxon>Sulfurimonadaceae</taxon>
        <taxon>Sulfurimonas</taxon>
    </lineage>
</organism>
<dbReference type="PANTHER" id="PTHR43065">
    <property type="entry name" value="SENSOR HISTIDINE KINASE"/>
    <property type="match status" value="1"/>
</dbReference>
<feature type="transmembrane region" description="Helical" evidence="4">
    <location>
        <begin position="163"/>
        <end position="183"/>
    </location>
</feature>
<evidence type="ECO:0000259" key="5">
    <source>
        <dbReference type="PROSITE" id="PS50109"/>
    </source>
</evidence>
<evidence type="ECO:0000256" key="1">
    <source>
        <dbReference type="ARBA" id="ARBA00000085"/>
    </source>
</evidence>
<dbReference type="InterPro" id="IPR005467">
    <property type="entry name" value="His_kinase_dom"/>
</dbReference>
<dbReference type="InterPro" id="IPR003594">
    <property type="entry name" value="HATPase_dom"/>
</dbReference>
<keyword evidence="3" id="KW-0597">Phosphoprotein</keyword>
<feature type="domain" description="Histidine kinase" evidence="5">
    <location>
        <begin position="364"/>
        <end position="589"/>
    </location>
</feature>
<dbReference type="SUPFAM" id="SSF55785">
    <property type="entry name" value="PYP-like sensor domain (PAS domain)"/>
    <property type="match status" value="1"/>
</dbReference>
<dbReference type="GO" id="GO:0000155">
    <property type="term" value="F:phosphorelay sensor kinase activity"/>
    <property type="evidence" value="ECO:0007669"/>
    <property type="project" value="InterPro"/>
</dbReference>
<evidence type="ECO:0000259" key="6">
    <source>
        <dbReference type="PROSITE" id="PS50112"/>
    </source>
</evidence>
<evidence type="ECO:0000256" key="3">
    <source>
        <dbReference type="ARBA" id="ARBA00022553"/>
    </source>
</evidence>
<evidence type="ECO:0000256" key="2">
    <source>
        <dbReference type="ARBA" id="ARBA00012438"/>
    </source>
</evidence>
<protein>
    <recommendedName>
        <fullName evidence="2">histidine kinase</fullName>
        <ecNumber evidence="2">2.7.13.3</ecNumber>
    </recommendedName>
</protein>
<dbReference type="Gene3D" id="1.10.287.130">
    <property type="match status" value="1"/>
</dbReference>
<evidence type="ECO:0000256" key="4">
    <source>
        <dbReference type="SAM" id="Phobius"/>
    </source>
</evidence>
<feature type="domain" description="PAS" evidence="6">
    <location>
        <begin position="199"/>
        <end position="252"/>
    </location>
</feature>
<keyword evidence="4" id="KW-0472">Membrane</keyword>
<dbReference type="EC" id="2.7.13.3" evidence="2"/>
<dbReference type="PRINTS" id="PR00344">
    <property type="entry name" value="BCTRLSENSOR"/>
</dbReference>
<dbReference type="SMART" id="SM00387">
    <property type="entry name" value="HATPase_c"/>
    <property type="match status" value="1"/>
</dbReference>
<dbReference type="AlphaFoldDB" id="A0A7S7M0S6"/>
<name>A0A7S7M0S6_9BACT</name>
<dbReference type="InterPro" id="IPR036097">
    <property type="entry name" value="HisK_dim/P_sf"/>
</dbReference>
<dbReference type="PANTHER" id="PTHR43065:SF42">
    <property type="entry name" value="TWO-COMPONENT SENSOR PPRA"/>
    <property type="match status" value="1"/>
</dbReference>
<dbReference type="Pfam" id="PF08448">
    <property type="entry name" value="PAS_4"/>
    <property type="match status" value="1"/>
</dbReference>
<dbReference type="SUPFAM" id="SSF47384">
    <property type="entry name" value="Homodimeric domain of signal transducing histidine kinase"/>
    <property type="match status" value="1"/>
</dbReference>
<dbReference type="Proteomes" id="UP000593836">
    <property type="component" value="Chromosome"/>
</dbReference>
<proteinExistence type="predicted"/>
<dbReference type="InterPro" id="IPR035965">
    <property type="entry name" value="PAS-like_dom_sf"/>
</dbReference>
<accession>A0A7S7M0S6</accession>
<sequence>MSEFRRYGILFVFSILFYVPTSLFINHVYSLSLEKYIEHERVSKKNIFDLLNVKHPENYKGIENLLKEMQQILKDKYMLVNFEKNSLNIFESYTLIELKDKIDKKQQAEISNNVRDKDIFVNQVNIDKLWYFLTFIKMNNTQKYIVSLSISEDVLDLEKNKQISHIMLLAVLLTMLILLNIALKHTQKIKKLNKTLSENLERLQIVLDAVPLPIFVKNKHNVYIECNSAYVELTDVDRNEILNHKTDNILPEYLAEVHAKKDLELLSCDNIHYKEIYNSRDNKTVIYEFFKTVLKKDGKYNGYICAMVNVTRHEEQEAYLERRVGELVPLLNNEVIKNMTLAKEHEEARMRDVKFSVIGQLSAGITHEINTPLTYIKGNVEMMKMDLEDLEDSNTKKNLLEDFAHVSSGVAKIATIIESMREMSQHTKESSEVVNIYNTIAVSLVMAYNRSKYISKIYLNEKEFNLGFNMKEFVFLSNVQEQRIEQVWVVMVNNALDELQKKESYDDRELFIDCKEEDEKIIVTFRDNAGGIDAEILNNIFEPFVSSKPQGGMGVGLSIAKKIVLDQKGDIDASNDKDGAIFKITLPKA</sequence>
<dbReference type="Pfam" id="PF00512">
    <property type="entry name" value="HisKA"/>
    <property type="match status" value="1"/>
</dbReference>
<dbReference type="CDD" id="cd00082">
    <property type="entry name" value="HisKA"/>
    <property type="match status" value="1"/>
</dbReference>
<dbReference type="Gene3D" id="3.30.565.10">
    <property type="entry name" value="Histidine kinase-like ATPase, C-terminal domain"/>
    <property type="match status" value="1"/>
</dbReference>